<name>A0A9X8N9A0_9ACTN</name>
<dbReference type="PANTHER" id="PTHR35894:SF1">
    <property type="entry name" value="PHOSPHORIBULOKINASE _ URIDINE KINASE FAMILY"/>
    <property type="match status" value="1"/>
</dbReference>
<accession>A0A9X8N9A0</accession>
<sequence length="81" mass="8869">MPTMSKEETASYIKHHLTVSGRSDPLFSDDAVDLIHLTSRGLPRSVNNIALQSLIAAFADEKSIVDESSTRLAITETHTTE</sequence>
<protein>
    <submittedName>
        <fullName evidence="1">Uncharacterized protein</fullName>
    </submittedName>
</protein>
<dbReference type="PANTHER" id="PTHR35894">
    <property type="entry name" value="GENERAL SECRETION PATHWAY PROTEIN A-RELATED"/>
    <property type="match status" value="1"/>
</dbReference>
<reference evidence="2" key="1">
    <citation type="submission" date="2016-11" db="EMBL/GenBank/DDBJ databases">
        <authorList>
            <person name="Jaros S."/>
            <person name="Januszkiewicz K."/>
            <person name="Wedrychowicz H."/>
        </authorList>
    </citation>
    <scope>NUCLEOTIDE SEQUENCE [LARGE SCALE GENOMIC DNA]</scope>
    <source>
        <strain evidence="2">CGMCC 4.3555</strain>
    </source>
</reference>
<organism evidence="1 2">
    <name type="scientific">Streptomyces yunnanensis</name>
    <dbReference type="NCBI Taxonomy" id="156453"/>
    <lineage>
        <taxon>Bacteria</taxon>
        <taxon>Bacillati</taxon>
        <taxon>Actinomycetota</taxon>
        <taxon>Actinomycetes</taxon>
        <taxon>Kitasatosporales</taxon>
        <taxon>Streptomycetaceae</taxon>
        <taxon>Streptomyces</taxon>
    </lineage>
</organism>
<gene>
    <name evidence="1" type="ORF">SAMN05216268_13613</name>
</gene>
<evidence type="ECO:0000313" key="1">
    <source>
        <dbReference type="EMBL" id="SHN32378.1"/>
    </source>
</evidence>
<dbReference type="EMBL" id="FRBK01000036">
    <property type="protein sequence ID" value="SHN32378.1"/>
    <property type="molecule type" value="Genomic_DNA"/>
</dbReference>
<comment type="caution">
    <text evidence="1">The sequence shown here is derived from an EMBL/GenBank/DDBJ whole genome shotgun (WGS) entry which is preliminary data.</text>
</comment>
<proteinExistence type="predicted"/>
<dbReference type="SUPFAM" id="SSF52540">
    <property type="entry name" value="P-loop containing nucleoside triphosphate hydrolases"/>
    <property type="match status" value="1"/>
</dbReference>
<dbReference type="AlphaFoldDB" id="A0A9X8N9A0"/>
<evidence type="ECO:0000313" key="2">
    <source>
        <dbReference type="Proteomes" id="UP000184388"/>
    </source>
</evidence>
<dbReference type="InterPro" id="IPR052026">
    <property type="entry name" value="ExeA_AAA_ATPase_DNA-bind"/>
</dbReference>
<dbReference type="Proteomes" id="UP000184388">
    <property type="component" value="Unassembled WGS sequence"/>
</dbReference>
<dbReference type="InterPro" id="IPR027417">
    <property type="entry name" value="P-loop_NTPase"/>
</dbReference>